<proteinExistence type="predicted"/>
<keyword evidence="3" id="KW-0732">Signal</keyword>
<feature type="compositionally biased region" description="Pro residues" evidence="1">
    <location>
        <begin position="189"/>
        <end position="213"/>
    </location>
</feature>
<dbReference type="GO" id="GO:0016020">
    <property type="term" value="C:membrane"/>
    <property type="evidence" value="ECO:0007669"/>
    <property type="project" value="TreeGrafter"/>
</dbReference>
<keyword evidence="2" id="KW-0812">Transmembrane</keyword>
<reference evidence="5 6" key="1">
    <citation type="submission" date="2024-02" db="EMBL/GenBank/DDBJ databases">
        <title>Chromosome-scale genome assembly of the rough periwinkle Littorina saxatilis.</title>
        <authorList>
            <person name="De Jode A."/>
            <person name="Faria R."/>
            <person name="Formenti G."/>
            <person name="Sims Y."/>
            <person name="Smith T.P."/>
            <person name="Tracey A."/>
            <person name="Wood J.M.D."/>
            <person name="Zagrodzka Z.B."/>
            <person name="Johannesson K."/>
            <person name="Butlin R.K."/>
            <person name="Leder E.H."/>
        </authorList>
    </citation>
    <scope>NUCLEOTIDE SEQUENCE [LARGE SCALE GENOMIC DNA]</scope>
    <source>
        <strain evidence="5">Snail1</strain>
        <tissue evidence="5">Muscle</tissue>
    </source>
</reference>
<feature type="region of interest" description="Disordered" evidence="1">
    <location>
        <begin position="187"/>
        <end position="308"/>
    </location>
</feature>
<feature type="chain" id="PRO_5042945692" description="VWFC domain-containing protein" evidence="3">
    <location>
        <begin position="25"/>
        <end position="984"/>
    </location>
</feature>
<dbReference type="SUPFAM" id="SSF57603">
    <property type="entry name" value="FnI-like domain"/>
    <property type="match status" value="1"/>
</dbReference>
<feature type="compositionally biased region" description="Polar residues" evidence="1">
    <location>
        <begin position="809"/>
        <end position="820"/>
    </location>
</feature>
<feature type="compositionally biased region" description="Basic and acidic residues" evidence="1">
    <location>
        <begin position="726"/>
        <end position="744"/>
    </location>
</feature>
<feature type="compositionally biased region" description="Low complexity" evidence="1">
    <location>
        <begin position="224"/>
        <end position="238"/>
    </location>
</feature>
<evidence type="ECO:0000313" key="5">
    <source>
        <dbReference type="EMBL" id="KAK7087829.1"/>
    </source>
</evidence>
<dbReference type="InterPro" id="IPR001007">
    <property type="entry name" value="VWF_dom"/>
</dbReference>
<feature type="compositionally biased region" description="Polar residues" evidence="1">
    <location>
        <begin position="626"/>
        <end position="646"/>
    </location>
</feature>
<dbReference type="PROSITE" id="PS01208">
    <property type="entry name" value="VWFC_1"/>
    <property type="match status" value="1"/>
</dbReference>
<dbReference type="AlphaFoldDB" id="A0AAN9FWL7"/>
<dbReference type="EMBL" id="JBAMIC010004070">
    <property type="protein sequence ID" value="KAK7087829.1"/>
    <property type="molecule type" value="Genomic_DNA"/>
</dbReference>
<keyword evidence="2" id="KW-0472">Membrane</keyword>
<keyword evidence="2" id="KW-1133">Transmembrane helix</keyword>
<dbReference type="InterPro" id="IPR042378">
    <property type="entry name" value="IDD"/>
</dbReference>
<protein>
    <recommendedName>
        <fullName evidence="4">VWFC domain-containing protein</fullName>
    </recommendedName>
</protein>
<gene>
    <name evidence="5" type="ORF">V1264_021833</name>
</gene>
<accession>A0AAN9FWL7</accession>
<evidence type="ECO:0000256" key="2">
    <source>
        <dbReference type="SAM" id="Phobius"/>
    </source>
</evidence>
<dbReference type="PANTHER" id="PTHR15256">
    <property type="entry name" value="INTEGRAL MEMBRANE PROTEIN DGCR2/IDD"/>
    <property type="match status" value="1"/>
</dbReference>
<feature type="region of interest" description="Disordered" evidence="1">
    <location>
        <begin position="496"/>
        <end position="516"/>
    </location>
</feature>
<feature type="compositionally biased region" description="Low complexity" evidence="1">
    <location>
        <begin position="609"/>
        <end position="618"/>
    </location>
</feature>
<feature type="region of interest" description="Disordered" evidence="1">
    <location>
        <begin position="420"/>
        <end position="470"/>
    </location>
</feature>
<evidence type="ECO:0000313" key="6">
    <source>
        <dbReference type="Proteomes" id="UP001374579"/>
    </source>
</evidence>
<feature type="signal peptide" evidence="3">
    <location>
        <begin position="1"/>
        <end position="24"/>
    </location>
</feature>
<feature type="compositionally biased region" description="Basic and acidic residues" evidence="1">
    <location>
        <begin position="450"/>
        <end position="468"/>
    </location>
</feature>
<organism evidence="5 6">
    <name type="scientific">Littorina saxatilis</name>
    <dbReference type="NCBI Taxonomy" id="31220"/>
    <lineage>
        <taxon>Eukaryota</taxon>
        <taxon>Metazoa</taxon>
        <taxon>Spiralia</taxon>
        <taxon>Lophotrochozoa</taxon>
        <taxon>Mollusca</taxon>
        <taxon>Gastropoda</taxon>
        <taxon>Caenogastropoda</taxon>
        <taxon>Littorinimorpha</taxon>
        <taxon>Littorinoidea</taxon>
        <taxon>Littorinidae</taxon>
        <taxon>Littorina</taxon>
    </lineage>
</organism>
<evidence type="ECO:0000259" key="4">
    <source>
        <dbReference type="PROSITE" id="PS50184"/>
    </source>
</evidence>
<dbReference type="PROSITE" id="PS50184">
    <property type="entry name" value="VWFC_2"/>
    <property type="match status" value="1"/>
</dbReference>
<evidence type="ECO:0000256" key="1">
    <source>
        <dbReference type="SAM" id="MobiDB-lite"/>
    </source>
</evidence>
<feature type="compositionally biased region" description="Polar residues" evidence="1">
    <location>
        <begin position="420"/>
        <end position="432"/>
    </location>
</feature>
<dbReference type="Proteomes" id="UP001374579">
    <property type="component" value="Unassembled WGS sequence"/>
</dbReference>
<feature type="region of interest" description="Disordered" evidence="1">
    <location>
        <begin position="602"/>
        <end position="766"/>
    </location>
</feature>
<feature type="domain" description="VWFC" evidence="4">
    <location>
        <begin position="30"/>
        <end position="94"/>
    </location>
</feature>
<feature type="region of interest" description="Disordered" evidence="1">
    <location>
        <begin position="803"/>
        <end position="893"/>
    </location>
</feature>
<name>A0AAN9FWL7_9CAEN</name>
<feature type="compositionally biased region" description="Basic residues" evidence="1">
    <location>
        <begin position="699"/>
        <end position="709"/>
    </location>
</feature>
<feature type="region of interest" description="Disordered" evidence="1">
    <location>
        <begin position="347"/>
        <end position="397"/>
    </location>
</feature>
<sequence>MEKSYRNSDMWLVMVLSTLLCARGDTGEKKSCTDSEGGVIPDGTRFIPDYSDACKTCICDRGYPILCQTAACSPPPGCKQTKPVPRECCKFVCEDIPQPPSLDHNTTLDGTESADDDNITNLSLRLVASTVTSFLVLALLLFMVHRLRQRRLMMAMRRFEAQARQQRGDEDDLDHYIPAAFLHIECPPYEDPPPPYSPPKPPHILPEESPPPYQEVENSSTDLVDANANVSNNNNNNDQSCGQHRQEVGVNPGPESERRSTNQNSGANIINIMDTFNDSSQTSPGETFHAASARSTGPSNGREDETELKVISRRESCPLERSTVPFHQDYSLFAGRDGRDFAGTSDHAVRKETGNGGGVGASAGHDLRQRNGDSHGNRNGLRGARRTGRSCSFSVARNPDEDVSMAGIALAPMSQSYHATTAESGVQTHGSYTASLSRHRARAANNATADHVKGVLKEEPEASSEKRMVTKPMTKCDASVQNSHRLLQAELRRNLPPVSSGERQPNPAPGSHVSAASVGHVHSPIGETFQAVNGGEDSKHDNTSPDLDLGIASTSPEHGLLSPLPRSQSVTSTFSVCSETGEVRLKRAMAEAENSVLQNDLQYPDHSLPRSSPPQLSLAIDHPLDPSSSHDNPSSLPNYTFPTNATLFPVPGGPHCASRSEVQAPRGKSGTAVSSRRSIPNPPSQELRAGVTGPGGRLHSAKPKHKKIHFVPLEKSKTFKAKKEKGKSSKKGEVEQGVRRHDGSTRPNSLSDPHSVAVAESSEPRMHQPKLADIMRGRLAVSNAQSVKQYGFVDSFASGHNEDGYLEPSSRNTDTGSTGIQPHPHSYHTLPHKPHGHTPLPQHLQAGHRRQVSYGDKPHANPAALRPKNKPRPLSGGPVVEPGRDPADPMAALPQNSVARRRGKTLHLKKGRQSYPNLDSAQVPERKVNCVDLGFVEPSHDSARTMCVDSELPSHSKRRAVDREKVALGVVPAGVLEGQMSSYV</sequence>
<keyword evidence="6" id="KW-1185">Reference proteome</keyword>
<feature type="transmembrane region" description="Helical" evidence="2">
    <location>
        <begin position="122"/>
        <end position="144"/>
    </location>
</feature>
<feature type="compositionally biased region" description="Polar residues" evidence="1">
    <location>
        <begin position="261"/>
        <end position="285"/>
    </location>
</feature>
<dbReference type="SMART" id="SM00214">
    <property type="entry name" value="VWC"/>
    <property type="match status" value="1"/>
</dbReference>
<feature type="compositionally biased region" description="Basic and acidic residues" evidence="1">
    <location>
        <begin position="365"/>
        <end position="376"/>
    </location>
</feature>
<dbReference type="PANTHER" id="PTHR15256:SF6">
    <property type="entry name" value="INTEGRAL MEMBRANE PROTEIN DGCR2_IDD"/>
    <property type="match status" value="1"/>
</dbReference>
<evidence type="ECO:0000256" key="3">
    <source>
        <dbReference type="SAM" id="SignalP"/>
    </source>
</evidence>
<comment type="caution">
    <text evidence="5">The sequence shown here is derived from an EMBL/GenBank/DDBJ whole genome shotgun (WGS) entry which is preliminary data.</text>
</comment>